<feature type="compositionally biased region" description="Acidic residues" evidence="1">
    <location>
        <begin position="500"/>
        <end position="520"/>
    </location>
</feature>
<feature type="compositionally biased region" description="Acidic residues" evidence="1">
    <location>
        <begin position="218"/>
        <end position="234"/>
    </location>
</feature>
<feature type="compositionally biased region" description="Pro residues" evidence="1">
    <location>
        <begin position="333"/>
        <end position="342"/>
    </location>
</feature>
<reference evidence="2" key="1">
    <citation type="submission" date="2021-01" db="EMBL/GenBank/DDBJ databases">
        <authorList>
            <person name="Corre E."/>
            <person name="Pelletier E."/>
            <person name="Niang G."/>
            <person name="Scheremetjew M."/>
            <person name="Finn R."/>
            <person name="Kale V."/>
            <person name="Holt S."/>
            <person name="Cochrane G."/>
            <person name="Meng A."/>
            <person name="Brown T."/>
            <person name="Cohen L."/>
        </authorList>
    </citation>
    <scope>NUCLEOTIDE SEQUENCE</scope>
    <source>
        <strain evidence="2">RCC1130</strain>
    </source>
</reference>
<feature type="region of interest" description="Disordered" evidence="1">
    <location>
        <begin position="390"/>
        <end position="432"/>
    </location>
</feature>
<feature type="compositionally biased region" description="Low complexity" evidence="1">
    <location>
        <begin position="166"/>
        <end position="176"/>
    </location>
</feature>
<evidence type="ECO:0000256" key="1">
    <source>
        <dbReference type="SAM" id="MobiDB-lite"/>
    </source>
</evidence>
<gene>
    <name evidence="2" type="ORF">CLEP1334_LOCUS10203</name>
</gene>
<accession>A0A7S0IXH3</accession>
<dbReference type="EMBL" id="HBER01020217">
    <property type="protein sequence ID" value="CAD8534923.1"/>
    <property type="molecule type" value="Transcribed_RNA"/>
</dbReference>
<feature type="region of interest" description="Disordered" evidence="1">
    <location>
        <begin position="131"/>
        <end position="186"/>
    </location>
</feature>
<feature type="region of interest" description="Disordered" evidence="1">
    <location>
        <begin position="258"/>
        <end position="290"/>
    </location>
</feature>
<feature type="compositionally biased region" description="Low complexity" evidence="1">
    <location>
        <begin position="205"/>
        <end position="217"/>
    </location>
</feature>
<feature type="compositionally biased region" description="Acidic residues" evidence="1">
    <location>
        <begin position="144"/>
        <end position="165"/>
    </location>
</feature>
<dbReference type="AlphaFoldDB" id="A0A7S0IXH3"/>
<feature type="region of interest" description="Disordered" evidence="1">
    <location>
        <begin position="26"/>
        <end position="52"/>
    </location>
</feature>
<feature type="region of interest" description="Disordered" evidence="1">
    <location>
        <begin position="83"/>
        <end position="107"/>
    </location>
</feature>
<feature type="region of interest" description="Disordered" evidence="1">
    <location>
        <begin position="494"/>
        <end position="525"/>
    </location>
</feature>
<protein>
    <submittedName>
        <fullName evidence="2">Uncharacterized protein</fullName>
    </submittedName>
</protein>
<organism evidence="2">
    <name type="scientific">Calcidiscus leptoporus</name>
    <dbReference type="NCBI Taxonomy" id="127549"/>
    <lineage>
        <taxon>Eukaryota</taxon>
        <taxon>Haptista</taxon>
        <taxon>Haptophyta</taxon>
        <taxon>Prymnesiophyceae</taxon>
        <taxon>Coccolithales</taxon>
        <taxon>Calcidiscaceae</taxon>
        <taxon>Calcidiscus</taxon>
    </lineage>
</organism>
<name>A0A7S0IXH3_9EUKA</name>
<proteinExistence type="predicted"/>
<feature type="compositionally biased region" description="Acidic residues" evidence="1">
    <location>
        <begin position="26"/>
        <end position="42"/>
    </location>
</feature>
<feature type="compositionally biased region" description="Acidic residues" evidence="1">
    <location>
        <begin position="409"/>
        <end position="425"/>
    </location>
</feature>
<sequence length="679" mass="75329">MTSRLNTLAATQRALLEKIQALDKQEAEEEAAIEELDEEDEAGREMAPADNEEDVLAMLMSKQRELQKMRSAITELQQLQSGVQDLLSGRPQPPQATASAPAEVGSDQYEQDFLEGLLRKRNELQRMQEALAGLTGSGGALEAQELEDIEEDFEEDFEEDEDDEAPTTQPAPAATTNELQAKEEMLAMLTAKHAELTRMRASIMELQQLQADEQAAALDDDDEEEEKDEEEPQTEQEWIAKLVRQQAELRQLHAAIATAEGTSGVPAAAEEVEVEADDDDDDDDDEEAQAMLQALAHKREELQSLLFAKASLEKQLDDERKSGAATASKALPKAPPPAPPPAELKSEENELGLILERRKAAQRAVDEQERKIAELTELQETLRSRLEMMEHQGVGADDGEAEAAQAAAADEEAEEEEEADDDEGEPPSAAIQERVMRLLKVKTQQCDQLAEFVEKGRASGIDLDDERLLRAEQELAQRYAEVKDIAAIARRLGVSSFAPEEPDDDAEEQEEEEEEQEETALYDMPPAAQKALARVEHLEGELRSCLHALAQVEAASAPNVTRHPAYVQMRADVQQQLEGLNGELEQAREVYEYEMSVAAAQREAQPEVGEEDGLAAEEEELDLAPMLQATINKLWARPYECRIFALQLLKSLAELDDRSLSMMCSCFAKYLDEHAVPVP</sequence>
<feature type="region of interest" description="Disordered" evidence="1">
    <location>
        <begin position="205"/>
        <end position="237"/>
    </location>
</feature>
<feature type="region of interest" description="Disordered" evidence="1">
    <location>
        <begin position="315"/>
        <end position="350"/>
    </location>
</feature>
<feature type="compositionally biased region" description="Acidic residues" evidence="1">
    <location>
        <begin position="270"/>
        <end position="288"/>
    </location>
</feature>
<evidence type="ECO:0000313" key="2">
    <source>
        <dbReference type="EMBL" id="CAD8534923.1"/>
    </source>
</evidence>